<evidence type="ECO:0008006" key="4">
    <source>
        <dbReference type="Google" id="ProtNLM"/>
    </source>
</evidence>
<evidence type="ECO:0000313" key="2">
    <source>
        <dbReference type="EMBL" id="CAE6506040.1"/>
    </source>
</evidence>
<protein>
    <recommendedName>
        <fullName evidence="4">PH domain-containing protein</fullName>
    </recommendedName>
</protein>
<dbReference type="Proteomes" id="UP000663853">
    <property type="component" value="Unassembled WGS sequence"/>
</dbReference>
<evidence type="ECO:0000313" key="3">
    <source>
        <dbReference type="Proteomes" id="UP000663853"/>
    </source>
</evidence>
<dbReference type="SUPFAM" id="SSF50729">
    <property type="entry name" value="PH domain-like"/>
    <property type="match status" value="1"/>
</dbReference>
<accession>A0A8H3HDN2</accession>
<organism evidence="2 3">
    <name type="scientific">Rhizoctonia solani</name>
    <dbReference type="NCBI Taxonomy" id="456999"/>
    <lineage>
        <taxon>Eukaryota</taxon>
        <taxon>Fungi</taxon>
        <taxon>Dikarya</taxon>
        <taxon>Basidiomycota</taxon>
        <taxon>Agaricomycotina</taxon>
        <taxon>Agaricomycetes</taxon>
        <taxon>Cantharellales</taxon>
        <taxon>Ceratobasidiaceae</taxon>
        <taxon>Rhizoctonia</taxon>
    </lineage>
</organism>
<feature type="non-terminal residue" evidence="2">
    <location>
        <position position="1"/>
    </location>
</feature>
<feature type="compositionally biased region" description="Basic and acidic residues" evidence="1">
    <location>
        <begin position="237"/>
        <end position="247"/>
    </location>
</feature>
<sequence>MPVQETKIKGYVNITGYKVIADKNANPGRYGFRIVHDTAKPHFFSSKEQVVVRKWMKALMKPTILRKYKDPEPVFESSEKFGSLGTATSTSGFFGSTGYDQSGTVAQANLADIAAHLECGTHQAILRDGISGEEEKRRGQFAISEVIEHTQELIKPEEEGGMKMFAETRKGDEASNDTYSTLLTLFDSDPKSTLIKMVGYNASLSPLDEALATVRAKTNEPAVSFTAKATRTPHWPVGERNEPKGALESEEEDKAGSEGTN</sequence>
<comment type="caution">
    <text evidence="2">The sequence shown here is derived from an EMBL/GenBank/DDBJ whole genome shotgun (WGS) entry which is preliminary data.</text>
</comment>
<dbReference type="AlphaFoldDB" id="A0A8H3HDN2"/>
<dbReference type="Gene3D" id="2.30.29.30">
    <property type="entry name" value="Pleckstrin-homology domain (PH domain)/Phosphotyrosine-binding domain (PTB)"/>
    <property type="match status" value="1"/>
</dbReference>
<evidence type="ECO:0000256" key="1">
    <source>
        <dbReference type="SAM" id="MobiDB-lite"/>
    </source>
</evidence>
<feature type="region of interest" description="Disordered" evidence="1">
    <location>
        <begin position="227"/>
        <end position="261"/>
    </location>
</feature>
<dbReference type="EMBL" id="CAJMXA010003598">
    <property type="protein sequence ID" value="CAE6506040.1"/>
    <property type="molecule type" value="Genomic_DNA"/>
</dbReference>
<name>A0A8H3HDN2_9AGAM</name>
<dbReference type="InterPro" id="IPR011993">
    <property type="entry name" value="PH-like_dom_sf"/>
</dbReference>
<gene>
    <name evidence="2" type="ORF">RDB_LOCUS119856</name>
</gene>
<reference evidence="2" key="1">
    <citation type="submission" date="2021-01" db="EMBL/GenBank/DDBJ databases">
        <authorList>
            <person name="Kaushik A."/>
        </authorList>
    </citation>
    <scope>NUCLEOTIDE SEQUENCE</scope>
    <source>
        <strain evidence="2">AG6-10EEA</strain>
    </source>
</reference>
<proteinExistence type="predicted"/>